<geneLocation type="plasmid" evidence="2 3">
    <name>ZS7_lp28-3</name>
</geneLocation>
<reference evidence="2 3" key="1">
    <citation type="journal article" date="2011" name="J. Bacteriol.">
        <title>Whole-genome sequences of thirteen isolates of Borrelia burgdorferi.</title>
        <authorList>
            <person name="Schutzer S.E."/>
            <person name="Fraser-Liggett C.M."/>
            <person name="Casjens S.R."/>
            <person name="Qiu W.G."/>
            <person name="Dunn J.J."/>
            <person name="Mongodin E.F."/>
            <person name="Luft B.J."/>
        </authorList>
    </citation>
    <scope>NUCLEOTIDE SEQUENCE [LARGE SCALE GENOMIC DNA]</scope>
    <source>
        <strain evidence="2 3">ZS7</strain>
        <plasmid evidence="2 3">ZS7_lp28-3</plasmid>
    </source>
</reference>
<accession>A0A0H3C160</accession>
<dbReference type="HOGENOM" id="CLU_120839_0_0_12"/>
<keyword evidence="2" id="KW-0614">Plasmid</keyword>
<dbReference type="EMBL" id="CP001203">
    <property type="protein sequence ID" value="ACK74393.1"/>
    <property type="molecule type" value="Genomic_DNA"/>
</dbReference>
<organism evidence="2 3">
    <name type="scientific">Borreliella burgdorferi (strain ZS7)</name>
    <name type="common">Borrelia burgdorferi</name>
    <dbReference type="NCBI Taxonomy" id="445985"/>
    <lineage>
        <taxon>Bacteria</taxon>
        <taxon>Pseudomonadati</taxon>
        <taxon>Spirochaetota</taxon>
        <taxon>Spirochaetia</taxon>
        <taxon>Spirochaetales</taxon>
        <taxon>Borreliaceae</taxon>
        <taxon>Borreliella</taxon>
    </lineage>
</organism>
<keyword evidence="1" id="KW-0812">Transmembrane</keyword>
<keyword evidence="1" id="KW-0472">Membrane</keyword>
<dbReference type="KEGG" id="bbz:BbuZS7_H01"/>
<gene>
    <name evidence="2" type="ordered locus">BbuZS7_H01</name>
</gene>
<evidence type="ECO:0000313" key="2">
    <source>
        <dbReference type="EMBL" id="ACK74393.1"/>
    </source>
</evidence>
<dbReference type="InterPro" id="IPR008420">
    <property type="entry name" value="Borrelia_P13"/>
</dbReference>
<dbReference type="AlphaFoldDB" id="A0A0H3C160"/>
<keyword evidence="1" id="KW-1133">Transmembrane helix</keyword>
<dbReference type="Proteomes" id="UP000006901">
    <property type="component" value="Plasmid ZS7_lp28-3"/>
</dbReference>
<feature type="transmembrane region" description="Helical" evidence="1">
    <location>
        <begin position="125"/>
        <end position="148"/>
    </location>
</feature>
<protein>
    <submittedName>
        <fullName evidence="2">Borrelia membrane protein P13</fullName>
    </submittedName>
</protein>
<dbReference type="RefSeq" id="WP_012614972.1">
    <property type="nucleotide sequence ID" value="NC_011781.1"/>
</dbReference>
<evidence type="ECO:0000256" key="1">
    <source>
        <dbReference type="SAM" id="Phobius"/>
    </source>
</evidence>
<sequence length="190" mass="21767">MKKIFTLILIFSLTMQIFALNFTSKYKIQKYAEREKEFIQNQKLEKILKDPEKTKKALLQYEKEQLIDLWIPVMLNLFLPFGVGSFVQGDYIGGGCTLGFNLLGLTLLTTGVIQMKNLKKEPASISSMILLLSGMLTFGSSYLISIYLPVLFEDRYYKNLINQIIDELAGFEPNLDIGMNGFQLSFKKSY</sequence>
<feature type="transmembrane region" description="Helical" evidence="1">
    <location>
        <begin position="91"/>
        <end position="113"/>
    </location>
</feature>
<evidence type="ECO:0000313" key="3">
    <source>
        <dbReference type="Proteomes" id="UP000006901"/>
    </source>
</evidence>
<proteinExistence type="predicted"/>
<name>A0A0H3C160_BORBZ</name>
<dbReference type="Pfam" id="PF05628">
    <property type="entry name" value="Borrelia_P13"/>
    <property type="match status" value="1"/>
</dbReference>